<evidence type="ECO:0000313" key="3">
    <source>
        <dbReference type="Proteomes" id="UP001305779"/>
    </source>
</evidence>
<dbReference type="EMBL" id="JAXOVC010000007">
    <property type="protein sequence ID" value="KAK4499048.1"/>
    <property type="molecule type" value="Genomic_DNA"/>
</dbReference>
<dbReference type="InterPro" id="IPR016181">
    <property type="entry name" value="Acyl_CoA_acyltransferase"/>
</dbReference>
<keyword evidence="3" id="KW-1185">Reference proteome</keyword>
<sequence>MPPLPEIHSHPLHGPSSTQTISQALTLLRPHLPTSIPLYRRLQFGRFFPDTKLLTNLPTLTEKPKDGEEWILAFIDRTCRPETECWLFGSWETSPHDEEKQDALIRALFRTIKDLPIPTSIHEESILANDAETDHSGTSRTDYSAHMQSTSILLCGAVHQATIPALQRTGLIKQVFVAGLVPNHEYLFFLDEEPIKSLLERGVDVLPEGLRWGDLERGHLGLVRSRTQIPRQERTLAVLPSVGIFTADVDGEPVAWAFVGVDGSVSTLHVEPEWRGKGLAKKITTKLFKDKMERFWEEGVPRIAHDYIIKGNMASVGVSNSIGGKSDWDVYWVRVDLSVIED</sequence>
<evidence type="ECO:0000313" key="2">
    <source>
        <dbReference type="EMBL" id="KAK4499048.1"/>
    </source>
</evidence>
<dbReference type="Proteomes" id="UP001305779">
    <property type="component" value="Unassembled WGS sequence"/>
</dbReference>
<organism evidence="2 3">
    <name type="scientific">Zasmidium cellare</name>
    <name type="common">Wine cellar mold</name>
    <name type="synonym">Racodium cellare</name>
    <dbReference type="NCBI Taxonomy" id="395010"/>
    <lineage>
        <taxon>Eukaryota</taxon>
        <taxon>Fungi</taxon>
        <taxon>Dikarya</taxon>
        <taxon>Ascomycota</taxon>
        <taxon>Pezizomycotina</taxon>
        <taxon>Dothideomycetes</taxon>
        <taxon>Dothideomycetidae</taxon>
        <taxon>Mycosphaerellales</taxon>
        <taxon>Mycosphaerellaceae</taxon>
        <taxon>Zasmidium</taxon>
    </lineage>
</organism>
<dbReference type="PANTHER" id="PTHR20958:SF6">
    <property type="entry name" value="GLYCINE N-ACYLTRANSFERASE-LIKE PROTEIN"/>
    <property type="match status" value="1"/>
</dbReference>
<protein>
    <recommendedName>
        <fullName evidence="1">GCN5-related N-acetyltransferase Rv2170-like domain-containing protein</fullName>
    </recommendedName>
</protein>
<dbReference type="PANTHER" id="PTHR20958">
    <property type="entry name" value="GLYCINE N-ACYLTRANSFERASE-LIKE PROTEIN"/>
    <property type="match status" value="1"/>
</dbReference>
<dbReference type="CDD" id="cd04301">
    <property type="entry name" value="NAT_SF"/>
    <property type="match status" value="1"/>
</dbReference>
<gene>
    <name evidence="2" type="ORF">PRZ48_009560</name>
</gene>
<reference evidence="2 3" key="1">
    <citation type="journal article" date="2023" name="G3 (Bethesda)">
        <title>A chromosome-level genome assembly of Zasmidium syzygii isolated from banana leaves.</title>
        <authorList>
            <person name="van Westerhoven A.C."/>
            <person name="Mehrabi R."/>
            <person name="Talebi R."/>
            <person name="Steentjes M.B.F."/>
            <person name="Corcolon B."/>
            <person name="Chong P.A."/>
            <person name="Kema G.H.J."/>
            <person name="Seidl M.F."/>
        </authorList>
    </citation>
    <scope>NUCLEOTIDE SEQUENCE [LARGE SCALE GENOMIC DNA]</scope>
    <source>
        <strain evidence="2 3">P124</strain>
    </source>
</reference>
<dbReference type="InterPro" id="IPR053225">
    <property type="entry name" value="Acyl-CoA_N-acyltransferase"/>
</dbReference>
<dbReference type="Gene3D" id="3.40.630.30">
    <property type="match status" value="1"/>
</dbReference>
<accession>A0ABR0ED39</accession>
<dbReference type="InterPro" id="IPR013653">
    <property type="entry name" value="GCN5-like_dom"/>
</dbReference>
<name>A0ABR0ED39_ZASCE</name>
<comment type="caution">
    <text evidence="2">The sequence shown here is derived from an EMBL/GenBank/DDBJ whole genome shotgun (WGS) entry which is preliminary data.</text>
</comment>
<feature type="domain" description="GCN5-related N-acetyltransferase Rv2170-like" evidence="1">
    <location>
        <begin position="241"/>
        <end position="333"/>
    </location>
</feature>
<dbReference type="Pfam" id="PF08445">
    <property type="entry name" value="FR47"/>
    <property type="match status" value="1"/>
</dbReference>
<evidence type="ECO:0000259" key="1">
    <source>
        <dbReference type="Pfam" id="PF08445"/>
    </source>
</evidence>
<dbReference type="SUPFAM" id="SSF55729">
    <property type="entry name" value="Acyl-CoA N-acyltransferases (Nat)"/>
    <property type="match status" value="1"/>
</dbReference>
<proteinExistence type="predicted"/>